<dbReference type="Pfam" id="PF15245">
    <property type="entry name" value="VGLL4"/>
    <property type="match status" value="1"/>
</dbReference>
<feature type="region of interest" description="Disordered" evidence="1">
    <location>
        <begin position="1"/>
        <end position="77"/>
    </location>
</feature>
<dbReference type="RefSeq" id="XP_788734.3">
    <property type="nucleotide sequence ID" value="XM_783641.5"/>
</dbReference>
<dbReference type="GO" id="GO:0001223">
    <property type="term" value="F:transcription coactivator binding"/>
    <property type="evidence" value="ECO:0000318"/>
    <property type="project" value="GO_Central"/>
</dbReference>
<feature type="compositionally biased region" description="Low complexity" evidence="1">
    <location>
        <begin position="291"/>
        <end position="315"/>
    </location>
</feature>
<evidence type="ECO:0000256" key="1">
    <source>
        <dbReference type="SAM" id="MobiDB-lite"/>
    </source>
</evidence>
<dbReference type="EnsemblMetazoa" id="XM_783641">
    <property type="protein sequence ID" value="XP_788734"/>
    <property type="gene ID" value="LOC583746"/>
</dbReference>
<feature type="region of interest" description="Disordered" evidence="1">
    <location>
        <begin position="286"/>
        <end position="315"/>
    </location>
</feature>
<name>A0A7M7RE74_STRPU</name>
<dbReference type="PANTHER" id="PTHR17604">
    <property type="entry name" value="TRANSCRIPTION COFACTOR VESTIGIAL-LIKE PROTEIN 4"/>
    <property type="match status" value="1"/>
</dbReference>
<sequence>MMETPLDVLSRAATLVETDPKEGDMGYAMGGRSESPKELPSRTNRQRRSVERREGPLVMRCGDGGDHNHKATSTAATSTRCASTQTLITSEMVGIPEINPDLPIPSSSGLMSQETLHKRPSATIPPPPHPSLRHRNMPQQLLRPSVITCAPAPLLREPNRTDGGPVAMVPGAGAGLGPVPPYLNGRASSAERWSAKMPQNHLPLQPQNADIDPDIEEHFRRSLGQNYREAYSSPPPTATSPPAAPSPTLRQSSSPKEVNITGSVDDHFAKALGDKWSQIKDVIEPVSNRTSPSVSPSLALSSSPVVQQQQASVAS</sequence>
<feature type="compositionally biased region" description="Pro residues" evidence="1">
    <location>
        <begin position="233"/>
        <end position="245"/>
    </location>
</feature>
<dbReference type="OrthoDB" id="10040691at2759"/>
<dbReference type="Proteomes" id="UP000007110">
    <property type="component" value="Unassembled WGS sequence"/>
</dbReference>
<accession>A0A7M7RE74</accession>
<feature type="compositionally biased region" description="Polar residues" evidence="1">
    <location>
        <begin position="249"/>
        <end position="262"/>
    </location>
</feature>
<evidence type="ECO:0000313" key="3">
    <source>
        <dbReference type="Proteomes" id="UP000007110"/>
    </source>
</evidence>
<dbReference type="OMA" id="NVDMEST"/>
<dbReference type="SMART" id="SM00711">
    <property type="entry name" value="TDU"/>
    <property type="match status" value="2"/>
</dbReference>
<evidence type="ECO:0008006" key="4">
    <source>
        <dbReference type="Google" id="ProtNLM"/>
    </source>
</evidence>
<dbReference type="InterPro" id="IPR028184">
    <property type="entry name" value="VGLL4"/>
</dbReference>
<reference evidence="3" key="1">
    <citation type="submission" date="2015-02" db="EMBL/GenBank/DDBJ databases">
        <title>Genome sequencing for Strongylocentrotus purpuratus.</title>
        <authorList>
            <person name="Murali S."/>
            <person name="Liu Y."/>
            <person name="Vee V."/>
            <person name="English A."/>
            <person name="Wang M."/>
            <person name="Skinner E."/>
            <person name="Han Y."/>
            <person name="Muzny D.M."/>
            <person name="Worley K.C."/>
            <person name="Gibbs R.A."/>
        </authorList>
    </citation>
    <scope>NUCLEOTIDE SEQUENCE</scope>
</reference>
<dbReference type="GO" id="GO:0045892">
    <property type="term" value="P:negative regulation of DNA-templated transcription"/>
    <property type="evidence" value="ECO:0000318"/>
    <property type="project" value="GO_Central"/>
</dbReference>
<dbReference type="InParanoid" id="A0A7M7RE74"/>
<dbReference type="InterPro" id="IPR006627">
    <property type="entry name" value="TDU_repeat"/>
</dbReference>
<evidence type="ECO:0000313" key="2">
    <source>
        <dbReference type="EnsemblMetazoa" id="XP_788734"/>
    </source>
</evidence>
<dbReference type="GeneID" id="583746"/>
<keyword evidence="3" id="KW-1185">Reference proteome</keyword>
<organism evidence="2 3">
    <name type="scientific">Strongylocentrotus purpuratus</name>
    <name type="common">Purple sea urchin</name>
    <dbReference type="NCBI Taxonomy" id="7668"/>
    <lineage>
        <taxon>Eukaryota</taxon>
        <taxon>Metazoa</taxon>
        <taxon>Echinodermata</taxon>
        <taxon>Eleutherozoa</taxon>
        <taxon>Echinozoa</taxon>
        <taxon>Echinoidea</taxon>
        <taxon>Euechinoidea</taxon>
        <taxon>Echinacea</taxon>
        <taxon>Camarodonta</taxon>
        <taxon>Echinidea</taxon>
        <taxon>Strongylocentrotidae</taxon>
        <taxon>Strongylocentrotus</taxon>
    </lineage>
</organism>
<reference evidence="2" key="2">
    <citation type="submission" date="2021-01" db="UniProtKB">
        <authorList>
            <consortium name="EnsemblMetazoa"/>
        </authorList>
    </citation>
    <scope>IDENTIFICATION</scope>
</reference>
<protein>
    <recommendedName>
        <fullName evidence="4">Transcription cofactor vestigial-like protein 4</fullName>
    </recommendedName>
</protein>
<proteinExistence type="predicted"/>
<feature type="region of interest" description="Disordered" evidence="1">
    <location>
        <begin position="228"/>
        <end position="265"/>
    </location>
</feature>
<dbReference type="AlphaFoldDB" id="A0A7M7RE74"/>
<dbReference type="PANTHER" id="PTHR17604:SF7">
    <property type="entry name" value="TONDU-DOMAIN-CONTAINING GROWTH INHIBITOR, ISOFORM A"/>
    <property type="match status" value="1"/>
</dbReference>